<feature type="region of interest" description="Disordered" evidence="1">
    <location>
        <begin position="103"/>
        <end position="132"/>
    </location>
</feature>
<keyword evidence="2" id="KW-0812">Transmembrane</keyword>
<sequence length="132" mass="14008">MNLLELSVEPVLRKTIAISLPHPGSSGGCTRMCRHANDKGQQTLMYLIAIAWAYVALMMAAAEAISPQGTLFGAFVTLMLYGVLPLGLLLYILGTPGRRRRRQAAELAAQADAGGHAPPGPAQGLAPEREET</sequence>
<keyword evidence="2" id="KW-1133">Transmembrane helix</keyword>
<feature type="transmembrane region" description="Helical" evidence="2">
    <location>
        <begin position="71"/>
        <end position="93"/>
    </location>
</feature>
<comment type="caution">
    <text evidence="3">The sequence shown here is derived from an EMBL/GenBank/DDBJ whole genome shotgun (WGS) entry which is preliminary data.</text>
</comment>
<evidence type="ECO:0000256" key="1">
    <source>
        <dbReference type="SAM" id="MobiDB-lite"/>
    </source>
</evidence>
<reference evidence="3 4" key="1">
    <citation type="submission" date="2024-09" db="EMBL/GenBank/DDBJ databases">
        <title>Novel species of the genus Pelomonas and Roseateles isolated from streams.</title>
        <authorList>
            <person name="Lu H."/>
        </authorList>
    </citation>
    <scope>NUCLEOTIDE SEQUENCE [LARGE SCALE GENOMIC DNA]</scope>
    <source>
        <strain evidence="3 4">DC23W</strain>
    </source>
</reference>
<gene>
    <name evidence="3" type="ORF">ACG02S_17675</name>
</gene>
<evidence type="ECO:0008006" key="5">
    <source>
        <dbReference type="Google" id="ProtNLM"/>
    </source>
</evidence>
<evidence type="ECO:0000256" key="2">
    <source>
        <dbReference type="SAM" id="Phobius"/>
    </source>
</evidence>
<organism evidence="3 4">
    <name type="scientific">Pelomonas dachongensis</name>
    <dbReference type="NCBI Taxonomy" id="3299029"/>
    <lineage>
        <taxon>Bacteria</taxon>
        <taxon>Pseudomonadati</taxon>
        <taxon>Pseudomonadota</taxon>
        <taxon>Betaproteobacteria</taxon>
        <taxon>Burkholderiales</taxon>
        <taxon>Sphaerotilaceae</taxon>
        <taxon>Roseateles</taxon>
    </lineage>
</organism>
<keyword evidence="4" id="KW-1185">Reference proteome</keyword>
<dbReference type="Proteomes" id="UP001606300">
    <property type="component" value="Unassembled WGS sequence"/>
</dbReference>
<dbReference type="RefSeq" id="WP_394471794.1">
    <property type="nucleotide sequence ID" value="NZ_JBIGHY010000006.1"/>
</dbReference>
<dbReference type="EMBL" id="JBIGHY010000006">
    <property type="protein sequence ID" value="MFG6415726.1"/>
    <property type="molecule type" value="Genomic_DNA"/>
</dbReference>
<accession>A0ABW7EUH6</accession>
<proteinExistence type="predicted"/>
<protein>
    <recommendedName>
        <fullName evidence="5">Transmembrane protein</fullName>
    </recommendedName>
</protein>
<keyword evidence="2" id="KW-0472">Membrane</keyword>
<feature type="compositionally biased region" description="Low complexity" evidence="1">
    <location>
        <begin position="105"/>
        <end position="126"/>
    </location>
</feature>
<name>A0ABW7EUH6_9BURK</name>
<evidence type="ECO:0000313" key="3">
    <source>
        <dbReference type="EMBL" id="MFG6415726.1"/>
    </source>
</evidence>
<feature type="transmembrane region" description="Helical" evidence="2">
    <location>
        <begin position="44"/>
        <end position="65"/>
    </location>
</feature>
<evidence type="ECO:0000313" key="4">
    <source>
        <dbReference type="Proteomes" id="UP001606300"/>
    </source>
</evidence>